<proteinExistence type="inferred from homology"/>
<evidence type="ECO:0000256" key="4">
    <source>
        <dbReference type="ARBA" id="ARBA00023157"/>
    </source>
</evidence>
<dbReference type="PIRSF" id="PIRSF000077">
    <property type="entry name" value="Thioredoxin"/>
    <property type="match status" value="1"/>
</dbReference>
<sequence>MYKSRQRAKEAQMAAETITDDNFEDAVAGDKPVVVDFWAEWCGPCKQMSPHLEAVAEEMADKVKVAKINVDENPVAASKFGVRGLPTLMMFKDGKVTATHLGAMSKQRIAEWIKESA</sequence>
<gene>
    <name evidence="9" type="primary">trxA</name>
    <name evidence="9" type="ORF">O4G74_03480</name>
</gene>
<reference evidence="9" key="1">
    <citation type="submission" date="2022-12" db="EMBL/GenBank/DDBJ databases">
        <title>Bacterial isolates from different developmental stages of Nematostella vectensis.</title>
        <authorList>
            <person name="Fraune S."/>
        </authorList>
    </citation>
    <scope>NUCLEOTIDE SEQUENCE</scope>
    <source>
        <strain evidence="9">G21632-S1</strain>
    </source>
</reference>
<evidence type="ECO:0000313" key="9">
    <source>
        <dbReference type="EMBL" id="MCZ4297114.1"/>
    </source>
</evidence>
<dbReference type="EMBL" id="JAPWGW010000001">
    <property type="protein sequence ID" value="MCZ4297114.1"/>
    <property type="molecule type" value="Genomic_DNA"/>
</dbReference>
<keyword evidence="3" id="KW-0249">Electron transport</keyword>
<keyword evidence="2" id="KW-0813">Transport</keyword>
<organism evidence="9 10">
    <name type="scientific">Henriciella marina</name>
    <dbReference type="NCBI Taxonomy" id="453851"/>
    <lineage>
        <taxon>Bacteria</taxon>
        <taxon>Pseudomonadati</taxon>
        <taxon>Pseudomonadota</taxon>
        <taxon>Alphaproteobacteria</taxon>
        <taxon>Hyphomonadales</taxon>
        <taxon>Hyphomonadaceae</taxon>
        <taxon>Henriciella</taxon>
    </lineage>
</organism>
<comment type="similarity">
    <text evidence="1 7">Belongs to the thioredoxin family.</text>
</comment>
<accession>A0ABT4LRY1</accession>
<dbReference type="InterPro" id="IPR013766">
    <property type="entry name" value="Thioredoxin_domain"/>
</dbReference>
<evidence type="ECO:0000256" key="1">
    <source>
        <dbReference type="ARBA" id="ARBA00008987"/>
    </source>
</evidence>
<evidence type="ECO:0000256" key="5">
    <source>
        <dbReference type="ARBA" id="ARBA00023284"/>
    </source>
</evidence>
<dbReference type="NCBIfam" id="TIGR01068">
    <property type="entry name" value="thioredoxin"/>
    <property type="match status" value="1"/>
</dbReference>
<dbReference type="InterPro" id="IPR005746">
    <property type="entry name" value="Thioredoxin"/>
</dbReference>
<dbReference type="InterPro" id="IPR017937">
    <property type="entry name" value="Thioredoxin_CS"/>
</dbReference>
<dbReference type="CDD" id="cd02947">
    <property type="entry name" value="TRX_family"/>
    <property type="match status" value="1"/>
</dbReference>
<keyword evidence="10" id="KW-1185">Reference proteome</keyword>
<dbReference type="PANTHER" id="PTHR45663">
    <property type="entry name" value="GEO12009P1"/>
    <property type="match status" value="1"/>
</dbReference>
<dbReference type="PROSITE" id="PS51352">
    <property type="entry name" value="THIOREDOXIN_2"/>
    <property type="match status" value="1"/>
</dbReference>
<dbReference type="PRINTS" id="PR00421">
    <property type="entry name" value="THIOREDOXIN"/>
</dbReference>
<evidence type="ECO:0000313" key="10">
    <source>
        <dbReference type="Proteomes" id="UP001083770"/>
    </source>
</evidence>
<dbReference type="InterPro" id="IPR036249">
    <property type="entry name" value="Thioredoxin-like_sf"/>
</dbReference>
<evidence type="ECO:0000256" key="7">
    <source>
        <dbReference type="PIRNR" id="PIRNR000077"/>
    </source>
</evidence>
<dbReference type="Pfam" id="PF00085">
    <property type="entry name" value="Thioredoxin"/>
    <property type="match status" value="1"/>
</dbReference>
<name>A0ABT4LRY1_9PROT</name>
<feature type="domain" description="Thioredoxin" evidence="8">
    <location>
        <begin position="4"/>
        <end position="117"/>
    </location>
</feature>
<keyword evidence="4" id="KW-1015">Disulfide bond</keyword>
<dbReference type="SUPFAM" id="SSF52833">
    <property type="entry name" value="Thioredoxin-like"/>
    <property type="match status" value="1"/>
</dbReference>
<dbReference type="Proteomes" id="UP001083770">
    <property type="component" value="Unassembled WGS sequence"/>
</dbReference>
<evidence type="ECO:0000256" key="3">
    <source>
        <dbReference type="ARBA" id="ARBA00022982"/>
    </source>
</evidence>
<evidence type="ECO:0000259" key="8">
    <source>
        <dbReference type="PROSITE" id="PS51352"/>
    </source>
</evidence>
<dbReference type="PROSITE" id="PS00194">
    <property type="entry name" value="THIOREDOXIN_1"/>
    <property type="match status" value="1"/>
</dbReference>
<dbReference type="PANTHER" id="PTHR45663:SF11">
    <property type="entry name" value="GEO12009P1"/>
    <property type="match status" value="1"/>
</dbReference>
<keyword evidence="5" id="KW-0676">Redox-active center</keyword>
<evidence type="ECO:0000256" key="6">
    <source>
        <dbReference type="NCBIfam" id="TIGR01068"/>
    </source>
</evidence>
<evidence type="ECO:0000256" key="2">
    <source>
        <dbReference type="ARBA" id="ARBA00022448"/>
    </source>
</evidence>
<protein>
    <recommendedName>
        <fullName evidence="6 7">Thioredoxin</fullName>
    </recommendedName>
</protein>
<dbReference type="Gene3D" id="3.40.30.10">
    <property type="entry name" value="Glutaredoxin"/>
    <property type="match status" value="1"/>
</dbReference>
<dbReference type="RefSeq" id="WP_267896085.1">
    <property type="nucleotide sequence ID" value="NZ_JAPWGW010000001.1"/>
</dbReference>
<comment type="caution">
    <text evidence="9">The sequence shown here is derived from an EMBL/GenBank/DDBJ whole genome shotgun (WGS) entry which is preliminary data.</text>
</comment>